<feature type="domain" description="FtsK" evidence="12">
    <location>
        <begin position="463"/>
        <end position="664"/>
    </location>
</feature>
<evidence type="ECO:0000256" key="9">
    <source>
        <dbReference type="PROSITE-ProRule" id="PRU00289"/>
    </source>
</evidence>
<evidence type="ECO:0000256" key="8">
    <source>
        <dbReference type="ARBA" id="ARBA00023136"/>
    </source>
</evidence>
<evidence type="ECO:0000256" key="2">
    <source>
        <dbReference type="ARBA" id="ARBA00022475"/>
    </source>
</evidence>
<evidence type="ECO:0000256" key="7">
    <source>
        <dbReference type="ARBA" id="ARBA00022989"/>
    </source>
</evidence>
<gene>
    <name evidence="13" type="primary">eccCa</name>
    <name evidence="13" type="ORF">GIY23_20025</name>
</gene>
<dbReference type="GO" id="GO:0005886">
    <property type="term" value="C:plasma membrane"/>
    <property type="evidence" value="ECO:0007669"/>
    <property type="project" value="UniProtKB-SubCell"/>
</dbReference>
<evidence type="ECO:0000256" key="11">
    <source>
        <dbReference type="SAM" id="Phobius"/>
    </source>
</evidence>
<comment type="subcellular location">
    <subcellularLocation>
        <location evidence="1">Cell membrane</location>
        <topology evidence="1">Multi-pass membrane protein</topology>
    </subcellularLocation>
</comment>
<dbReference type="SMART" id="SM00382">
    <property type="entry name" value="AAA"/>
    <property type="match status" value="2"/>
</dbReference>
<feature type="region of interest" description="Disordered" evidence="10">
    <location>
        <begin position="1"/>
        <end position="24"/>
    </location>
</feature>
<evidence type="ECO:0000256" key="3">
    <source>
        <dbReference type="ARBA" id="ARBA00022692"/>
    </source>
</evidence>
<evidence type="ECO:0000256" key="4">
    <source>
        <dbReference type="ARBA" id="ARBA00022737"/>
    </source>
</evidence>
<dbReference type="PROSITE" id="PS50901">
    <property type="entry name" value="FTSK"/>
    <property type="match status" value="3"/>
</dbReference>
<dbReference type="NCBIfam" id="TIGR03924">
    <property type="entry name" value="T7SS_EccC_a"/>
    <property type="match status" value="1"/>
</dbReference>
<feature type="binding site" evidence="9">
    <location>
        <begin position="486"/>
        <end position="493"/>
    </location>
    <ligand>
        <name>ATP</name>
        <dbReference type="ChEBI" id="CHEBI:30616"/>
    </ligand>
</feature>
<dbReference type="InterPro" id="IPR023836">
    <property type="entry name" value="EccCa-like_Actinobacteria"/>
</dbReference>
<dbReference type="GO" id="GO:0003677">
    <property type="term" value="F:DNA binding"/>
    <property type="evidence" value="ECO:0007669"/>
    <property type="project" value="InterPro"/>
</dbReference>
<reference evidence="14" key="1">
    <citation type="submission" date="2019-11" db="EMBL/GenBank/DDBJ databases">
        <title>The complete genome sequence of Saccharopolyspora sp. E2A.</title>
        <authorList>
            <person name="Zhang G."/>
        </authorList>
    </citation>
    <scope>NUCLEOTIDE SEQUENCE [LARGE SCALE GENOMIC DNA]</scope>
    <source>
        <strain evidence="14">E2A</strain>
    </source>
</reference>
<evidence type="ECO:0000259" key="12">
    <source>
        <dbReference type="PROSITE" id="PS50901"/>
    </source>
</evidence>
<evidence type="ECO:0000256" key="1">
    <source>
        <dbReference type="ARBA" id="ARBA00004651"/>
    </source>
</evidence>
<dbReference type="NCBIfam" id="TIGR03925">
    <property type="entry name" value="T7SS_EccC_b"/>
    <property type="match status" value="1"/>
</dbReference>
<dbReference type="SUPFAM" id="SSF52540">
    <property type="entry name" value="P-loop containing nucleoside triphosphate hydrolases"/>
    <property type="match status" value="3"/>
</dbReference>
<feature type="transmembrane region" description="Helical" evidence="11">
    <location>
        <begin position="38"/>
        <end position="57"/>
    </location>
</feature>
<sequence>MSTLQFKRKPRLAAPRPPGGEVHLEPPPEIPRAVPGNIVQKFLPVVMIVASLGMMVFMLQRASNNPMMLMMPMMMLVSTFGMMAGGGQGQGQKKAEMNEDRKDYLRYLGQMRERAREAADEQRLARDWVHPDPQTLWSIAQSPRRLWERRPGDNDFCQVRVGRGSQRLETRLVPPQTGPVDELEPITTLALRRFVRAHSLVSDLPIAISLKGFASVGFQGDRELTRGLVRAILAQLATFHTPDDLVIAVAAGARTRAEWDWVKWLPHAQSPTRTDGLGSVRLIEPSLRGIEEVLDEELAGRQRFQRNAAPPEGQPHVVVVIDDAEISREEEIYLSAGLAGVTVLDLSDVFDPISAKRGMRIVVEPDRVGARSNTGVEWFGEPDTLSATEATALARRLAPYRVAGSGGQAEADTGGYEPLTTHLNYVEQLGLQGDPITFDLGEAWRPRQRDNLYRVAMGPGEQGEIVHLDIKETASGGMGPHGLCIGATGSGKSEFLRTIVLGLIATHPSTSLNFVLVDFKGGATFNGFESAPHVSASISNLGDDTTLVDRMKDALEGEMNRRQEILQKAGAKNVWDYRKQRDAGDEKAQEPLPALFVVIDEFSELLSQKPDFADLFTMIGRLGRSLQVHLLLASQRLEEGKLRGLDSHLSYRIGLKTFNAAESRSAIGIPDAADLPASGGHGYLKHPNGMDRFRAAYVSGHLHQTSGRRPAGAAAAKVTGERRPKLFVADYVEPPPEPEVPEVEEAPKEEKKDDLAPTDFQIVIDKVTNQSPPAHQVWLPPLDAPPTLDGLLPPLSATDDRGYSSVGFSGSGRLQVPVGIIDVPYHQRQDHMMLDLGGASGHGAVVGGPQTGKSNLMRTLIASLALTHTPQEVQCYCVDLGGGSMAALKNLPHVGSYGGRRDVDTVRRTIAELKSLMAEREARFQETAIEGMTDFRNRKRKGEITNDPYGDVFLFIDGWASFRNDFETLEQDVLNLAAQGLTFGIHVIVSANRWAEIRPALKDLIGTRLELCLGDSSESEINRKVAVNVPNGRPGRGVHPSELHFLTALPRVDSEQLAGRIEAEAARAEEEREAPRPGWQLYNDDLADGAADLVNRVRSSWMGRPAPQVRLLPDLLPYEQMPSVDQQPSPKLVPIGVNEDGLNPVYLDFKAEPHFYALAERESGKTALLRTILQGITTRYTPKEALVLLVDYRRTLIGFLNPEHELEYSVSADMLKNNVKDVCAALKKRLPGPDVTQQQLKDRSWWTGPELFVVVDDYELVAPSGNNPLQPLADFVPQAQDVGLHVILARNSGGASRGLYDPVLAKMREVSSPGLAMSANKDEGQLVANIKSRELPPGRGTLVSRSMRGGPQMIQTAFLRPE</sequence>
<organism evidence="13 14">
    <name type="scientific">Allosaccharopolyspora coralli</name>
    <dbReference type="NCBI Taxonomy" id="2665642"/>
    <lineage>
        <taxon>Bacteria</taxon>
        <taxon>Bacillati</taxon>
        <taxon>Actinomycetota</taxon>
        <taxon>Actinomycetes</taxon>
        <taxon>Pseudonocardiales</taxon>
        <taxon>Pseudonocardiaceae</taxon>
        <taxon>Allosaccharopolyspora</taxon>
    </lineage>
</organism>
<evidence type="ECO:0000313" key="13">
    <source>
        <dbReference type="EMBL" id="QGK71493.1"/>
    </source>
</evidence>
<dbReference type="GO" id="GO:0005524">
    <property type="term" value="F:ATP binding"/>
    <property type="evidence" value="ECO:0007669"/>
    <property type="project" value="UniProtKB-UniRule"/>
</dbReference>
<keyword evidence="3 11" id="KW-0812">Transmembrane</keyword>
<name>A0A5Q3QAS4_9PSEU</name>
<dbReference type="KEGG" id="sace:GIY23_20025"/>
<keyword evidence="14" id="KW-1185">Reference proteome</keyword>
<evidence type="ECO:0000313" key="14">
    <source>
        <dbReference type="Proteomes" id="UP000371041"/>
    </source>
</evidence>
<dbReference type="Gene3D" id="3.40.50.300">
    <property type="entry name" value="P-loop containing nucleotide triphosphate hydrolases"/>
    <property type="match status" value="4"/>
</dbReference>
<protein>
    <submittedName>
        <fullName evidence="13">Type VII secretion protein EccCa</fullName>
    </submittedName>
</protein>
<keyword evidence="7 11" id="KW-1133">Transmembrane helix</keyword>
<dbReference type="Proteomes" id="UP000371041">
    <property type="component" value="Chromosome"/>
</dbReference>
<dbReference type="RefSeq" id="WP_154078068.1">
    <property type="nucleotide sequence ID" value="NZ_CP045929.1"/>
</dbReference>
<evidence type="ECO:0000256" key="6">
    <source>
        <dbReference type="ARBA" id="ARBA00022840"/>
    </source>
</evidence>
<proteinExistence type="predicted"/>
<keyword evidence="6 9" id="KW-0067">ATP-binding</keyword>
<dbReference type="EMBL" id="CP045929">
    <property type="protein sequence ID" value="QGK71493.1"/>
    <property type="molecule type" value="Genomic_DNA"/>
</dbReference>
<feature type="binding site" evidence="9">
    <location>
        <begin position="1159"/>
        <end position="1166"/>
    </location>
    <ligand>
        <name>ATP</name>
        <dbReference type="ChEBI" id="CHEBI:30616"/>
    </ligand>
</feature>
<accession>A0A5Q3QAS4</accession>
<evidence type="ECO:0000256" key="10">
    <source>
        <dbReference type="SAM" id="MobiDB-lite"/>
    </source>
</evidence>
<evidence type="ECO:0000256" key="5">
    <source>
        <dbReference type="ARBA" id="ARBA00022741"/>
    </source>
</evidence>
<dbReference type="InterPro" id="IPR002543">
    <property type="entry name" value="FtsK_dom"/>
</dbReference>
<dbReference type="PANTHER" id="PTHR22683">
    <property type="entry name" value="SPORULATION PROTEIN RELATED"/>
    <property type="match status" value="1"/>
</dbReference>
<dbReference type="InterPro" id="IPR023837">
    <property type="entry name" value="EccCb-like_Actinobacteria"/>
</dbReference>
<feature type="binding site" evidence="9">
    <location>
        <begin position="847"/>
        <end position="854"/>
    </location>
    <ligand>
        <name>ATP</name>
        <dbReference type="ChEBI" id="CHEBI:30616"/>
    </ligand>
</feature>
<feature type="domain" description="FtsK" evidence="12">
    <location>
        <begin position="1142"/>
        <end position="1326"/>
    </location>
</feature>
<feature type="region of interest" description="Disordered" evidence="10">
    <location>
        <begin position="731"/>
        <end position="753"/>
    </location>
</feature>
<dbReference type="InterPro" id="IPR027417">
    <property type="entry name" value="P-loop_NTPase"/>
</dbReference>
<dbReference type="InterPro" id="IPR050206">
    <property type="entry name" value="FtsK/SpoIIIE/SftA"/>
</dbReference>
<keyword evidence="2" id="KW-1003">Cell membrane</keyword>
<keyword evidence="4" id="KW-0677">Repeat</keyword>
<dbReference type="PANTHER" id="PTHR22683:SF1">
    <property type="entry name" value="TYPE VII SECRETION SYSTEM PROTEIN ESSC"/>
    <property type="match status" value="1"/>
</dbReference>
<keyword evidence="8 11" id="KW-0472">Membrane</keyword>
<feature type="compositionally biased region" description="Basic residues" evidence="10">
    <location>
        <begin position="1"/>
        <end position="11"/>
    </location>
</feature>
<feature type="domain" description="FtsK" evidence="12">
    <location>
        <begin position="829"/>
        <end position="1020"/>
    </location>
</feature>
<dbReference type="Pfam" id="PF01580">
    <property type="entry name" value="FtsK_SpoIIIE"/>
    <property type="match status" value="2"/>
</dbReference>
<keyword evidence="5 9" id="KW-0547">Nucleotide-binding</keyword>
<dbReference type="InterPro" id="IPR003593">
    <property type="entry name" value="AAA+_ATPase"/>
</dbReference>